<evidence type="ECO:0000256" key="3">
    <source>
        <dbReference type="ARBA" id="ARBA00022679"/>
    </source>
</evidence>
<dbReference type="CDD" id="cd06445">
    <property type="entry name" value="ATase"/>
    <property type="match status" value="1"/>
</dbReference>
<dbReference type="PANTHER" id="PTHR42942:SF1">
    <property type="entry name" value="ALKYLTRANSFERASE-LIKE PROTEIN 1"/>
    <property type="match status" value="1"/>
</dbReference>
<protein>
    <submittedName>
        <fullName evidence="8">MGMT family protein</fullName>
    </submittedName>
</protein>
<dbReference type="AlphaFoldDB" id="A0AB33JEE9"/>
<evidence type="ECO:0000259" key="7">
    <source>
        <dbReference type="Pfam" id="PF01035"/>
    </source>
</evidence>
<dbReference type="GO" id="GO:0032259">
    <property type="term" value="P:methylation"/>
    <property type="evidence" value="ECO:0007669"/>
    <property type="project" value="UniProtKB-KW"/>
</dbReference>
<evidence type="ECO:0000256" key="4">
    <source>
        <dbReference type="ARBA" id="ARBA00022763"/>
    </source>
</evidence>
<accession>A0AB33JEE9</accession>
<gene>
    <name evidence="8" type="ORF">GTC17259_16020</name>
</gene>
<dbReference type="PANTHER" id="PTHR42942">
    <property type="entry name" value="6-O-METHYLGUANINE DNA METHYLTRANSFERASE"/>
    <property type="match status" value="1"/>
</dbReference>
<keyword evidence="3" id="KW-0808">Transferase</keyword>
<evidence type="ECO:0000256" key="2">
    <source>
        <dbReference type="ARBA" id="ARBA00022603"/>
    </source>
</evidence>
<dbReference type="InterPro" id="IPR001497">
    <property type="entry name" value="MethylDNA_cys_MeTrfase_AS"/>
</dbReference>
<feature type="domain" description="Methylated-DNA-[protein]-cysteine S-methyltransferase DNA binding" evidence="7">
    <location>
        <begin position="29"/>
        <end position="106"/>
    </location>
</feature>
<sequence>MIIWGISYKSYIFVGNKSDKLMPRPQHDDFYSDIYNMVAQIPAGCVVTYGELARLAGWPQHARMVGRALREAPPALHLPCHRVVNAAGRTAPGWAEQPQLLRAEGVVFKPNGCVDMRVSAYQPL</sequence>
<dbReference type="PROSITE" id="PS00374">
    <property type="entry name" value="MGMT"/>
    <property type="match status" value="1"/>
</dbReference>
<organism evidence="8">
    <name type="scientific">Prevotella sp. GTC17259</name>
    <dbReference type="NCBI Taxonomy" id="3236795"/>
    <lineage>
        <taxon>Bacteria</taxon>
        <taxon>Pseudomonadati</taxon>
        <taxon>Bacteroidota</taxon>
        <taxon>Bacteroidia</taxon>
        <taxon>Bacteroidales</taxon>
        <taxon>Prevotellaceae</taxon>
        <taxon>Prevotella</taxon>
    </lineage>
</organism>
<evidence type="ECO:0000313" key="8">
    <source>
        <dbReference type="EMBL" id="BFO76552.1"/>
    </source>
</evidence>
<evidence type="ECO:0000256" key="1">
    <source>
        <dbReference type="ARBA" id="ARBA00001286"/>
    </source>
</evidence>
<evidence type="ECO:0000256" key="6">
    <source>
        <dbReference type="ARBA" id="ARBA00049348"/>
    </source>
</evidence>
<comment type="catalytic activity">
    <reaction evidence="6">
        <text>a 6-O-methyl-2'-deoxyguanosine in DNA + L-cysteinyl-[protein] = S-methyl-L-cysteinyl-[protein] + a 2'-deoxyguanosine in DNA</text>
        <dbReference type="Rhea" id="RHEA:24000"/>
        <dbReference type="Rhea" id="RHEA-COMP:10131"/>
        <dbReference type="Rhea" id="RHEA-COMP:10132"/>
        <dbReference type="Rhea" id="RHEA-COMP:11367"/>
        <dbReference type="Rhea" id="RHEA-COMP:11368"/>
        <dbReference type="ChEBI" id="CHEBI:29950"/>
        <dbReference type="ChEBI" id="CHEBI:82612"/>
        <dbReference type="ChEBI" id="CHEBI:85445"/>
        <dbReference type="ChEBI" id="CHEBI:85448"/>
        <dbReference type="EC" id="2.1.1.63"/>
    </reaction>
</comment>
<dbReference type="GO" id="GO:0006281">
    <property type="term" value="P:DNA repair"/>
    <property type="evidence" value="ECO:0007669"/>
    <property type="project" value="UniProtKB-KW"/>
</dbReference>
<keyword evidence="4" id="KW-0227">DNA damage</keyword>
<name>A0AB33JEE9_9BACT</name>
<evidence type="ECO:0000256" key="5">
    <source>
        <dbReference type="ARBA" id="ARBA00023204"/>
    </source>
</evidence>
<dbReference type="Gene3D" id="1.10.10.10">
    <property type="entry name" value="Winged helix-like DNA-binding domain superfamily/Winged helix DNA-binding domain"/>
    <property type="match status" value="1"/>
</dbReference>
<dbReference type="EMBL" id="AP035787">
    <property type="protein sequence ID" value="BFO76552.1"/>
    <property type="molecule type" value="Genomic_DNA"/>
</dbReference>
<comment type="catalytic activity">
    <reaction evidence="1">
        <text>a 4-O-methyl-thymidine in DNA + L-cysteinyl-[protein] = a thymidine in DNA + S-methyl-L-cysteinyl-[protein]</text>
        <dbReference type="Rhea" id="RHEA:53428"/>
        <dbReference type="Rhea" id="RHEA-COMP:10131"/>
        <dbReference type="Rhea" id="RHEA-COMP:10132"/>
        <dbReference type="Rhea" id="RHEA-COMP:13555"/>
        <dbReference type="Rhea" id="RHEA-COMP:13556"/>
        <dbReference type="ChEBI" id="CHEBI:29950"/>
        <dbReference type="ChEBI" id="CHEBI:82612"/>
        <dbReference type="ChEBI" id="CHEBI:137386"/>
        <dbReference type="ChEBI" id="CHEBI:137387"/>
        <dbReference type="EC" id="2.1.1.63"/>
    </reaction>
</comment>
<keyword evidence="2" id="KW-0489">Methyltransferase</keyword>
<dbReference type="Pfam" id="PF01035">
    <property type="entry name" value="DNA_binding_1"/>
    <property type="match status" value="1"/>
</dbReference>
<dbReference type="SUPFAM" id="SSF46767">
    <property type="entry name" value="Methylated DNA-protein cysteine methyltransferase, C-terminal domain"/>
    <property type="match status" value="1"/>
</dbReference>
<dbReference type="InterPro" id="IPR014048">
    <property type="entry name" value="MethylDNA_cys_MeTrfase_DNA-bd"/>
</dbReference>
<dbReference type="InterPro" id="IPR052520">
    <property type="entry name" value="ATL_DNA_repair"/>
</dbReference>
<keyword evidence="5" id="KW-0234">DNA repair</keyword>
<proteinExistence type="predicted"/>
<reference evidence="8" key="1">
    <citation type="submission" date="2024-07" db="EMBL/GenBank/DDBJ databases">
        <title>Complete genome sequence of Prevotella sp. YM-2024 GTC17259.</title>
        <authorList>
            <person name="Hayashi M."/>
            <person name="Muto Y."/>
            <person name="Tanaka K."/>
            <person name="Niwa H."/>
        </authorList>
    </citation>
    <scope>NUCLEOTIDE SEQUENCE</scope>
    <source>
        <strain evidence="8">GTC17259</strain>
    </source>
</reference>
<dbReference type="InterPro" id="IPR036388">
    <property type="entry name" value="WH-like_DNA-bd_sf"/>
</dbReference>
<dbReference type="InterPro" id="IPR036217">
    <property type="entry name" value="MethylDNA_cys_MeTrfase_DNAb"/>
</dbReference>
<dbReference type="NCBIfam" id="TIGR00589">
    <property type="entry name" value="ogt"/>
    <property type="match status" value="1"/>
</dbReference>
<dbReference type="GO" id="GO:0003908">
    <property type="term" value="F:methylated-DNA-[protein]-cysteine S-methyltransferase activity"/>
    <property type="evidence" value="ECO:0007669"/>
    <property type="project" value="UniProtKB-EC"/>
</dbReference>